<dbReference type="AlphaFoldDB" id="A0A3A8HPP4"/>
<evidence type="ECO:0000256" key="4">
    <source>
        <dbReference type="ARBA" id="ARBA00022692"/>
    </source>
</evidence>
<keyword evidence="5 7" id="KW-1133">Transmembrane helix</keyword>
<name>A0A3A8HPP4_9BACT</name>
<keyword evidence="9" id="KW-1185">Reference proteome</keyword>
<evidence type="ECO:0000256" key="2">
    <source>
        <dbReference type="ARBA" id="ARBA00011006"/>
    </source>
</evidence>
<dbReference type="PANTHER" id="PTHR33884:SF3">
    <property type="entry name" value="UPF0410 PROTEIN YMGE"/>
    <property type="match status" value="1"/>
</dbReference>
<dbReference type="EMBL" id="JABFJV010000382">
    <property type="protein sequence ID" value="NOK38901.1"/>
    <property type="molecule type" value="Genomic_DNA"/>
</dbReference>
<keyword evidence="6 7" id="KW-0472">Membrane</keyword>
<feature type="transmembrane region" description="Helical" evidence="7">
    <location>
        <begin position="29"/>
        <end position="50"/>
    </location>
</feature>
<organism evidence="8 9">
    <name type="scientific">Corallococcus exercitus</name>
    <dbReference type="NCBI Taxonomy" id="2316736"/>
    <lineage>
        <taxon>Bacteria</taxon>
        <taxon>Pseudomonadati</taxon>
        <taxon>Myxococcota</taxon>
        <taxon>Myxococcia</taxon>
        <taxon>Myxococcales</taxon>
        <taxon>Cystobacterineae</taxon>
        <taxon>Myxococcaceae</taxon>
        <taxon>Corallococcus</taxon>
    </lineage>
</organism>
<proteinExistence type="inferred from homology"/>
<evidence type="ECO:0000256" key="6">
    <source>
        <dbReference type="ARBA" id="ARBA00023136"/>
    </source>
</evidence>
<dbReference type="Proteomes" id="UP000563426">
    <property type="component" value="Unassembled WGS sequence"/>
</dbReference>
<comment type="subcellular location">
    <subcellularLocation>
        <location evidence="1">Cell membrane</location>
        <topology evidence="1">Multi-pass membrane protein</topology>
    </subcellularLocation>
</comment>
<evidence type="ECO:0000256" key="7">
    <source>
        <dbReference type="SAM" id="Phobius"/>
    </source>
</evidence>
<evidence type="ECO:0000313" key="8">
    <source>
        <dbReference type="EMBL" id="NOK38901.1"/>
    </source>
</evidence>
<evidence type="ECO:0000256" key="3">
    <source>
        <dbReference type="ARBA" id="ARBA00022475"/>
    </source>
</evidence>
<gene>
    <name evidence="8" type="ORF">HMI49_37515</name>
</gene>
<dbReference type="PANTHER" id="PTHR33884">
    <property type="entry name" value="UPF0410 PROTEIN YMGE"/>
    <property type="match status" value="1"/>
</dbReference>
<sequence length="88" mass="8989">MGIIAFIIIGLIAGLIARAILPGKQSMGLVATTLLGMVGSLVGGLIGSLFQRNGRLFDLHASGIIMSIVGSIIVLLLVGAAGRRRVHA</sequence>
<reference evidence="8 9" key="1">
    <citation type="submission" date="2020-05" db="EMBL/GenBank/DDBJ databases">
        <authorList>
            <person name="Whitworth D."/>
        </authorList>
    </citation>
    <scope>NUCLEOTIDE SEQUENCE [LARGE SCALE GENOMIC DNA]</scope>
    <source>
        <strain evidence="8 9">AB043B</strain>
    </source>
</reference>
<feature type="transmembrane region" description="Helical" evidence="7">
    <location>
        <begin position="62"/>
        <end position="82"/>
    </location>
</feature>
<dbReference type="Pfam" id="PF04226">
    <property type="entry name" value="Transgly_assoc"/>
    <property type="match status" value="1"/>
</dbReference>
<accession>A0A3A8HPP4</accession>
<evidence type="ECO:0000256" key="1">
    <source>
        <dbReference type="ARBA" id="ARBA00004651"/>
    </source>
</evidence>
<evidence type="ECO:0000256" key="5">
    <source>
        <dbReference type="ARBA" id="ARBA00022989"/>
    </source>
</evidence>
<evidence type="ECO:0000313" key="9">
    <source>
        <dbReference type="Proteomes" id="UP000563426"/>
    </source>
</evidence>
<protein>
    <submittedName>
        <fullName evidence="8">GlsB/YeaQ/YmgE family stress response membrane protein</fullName>
    </submittedName>
</protein>
<keyword evidence="3" id="KW-1003">Cell membrane</keyword>
<dbReference type="GO" id="GO:0005886">
    <property type="term" value="C:plasma membrane"/>
    <property type="evidence" value="ECO:0007669"/>
    <property type="project" value="UniProtKB-SubCell"/>
</dbReference>
<comment type="caution">
    <text evidence="8">The sequence shown here is derived from an EMBL/GenBank/DDBJ whole genome shotgun (WGS) entry which is preliminary data.</text>
</comment>
<comment type="similarity">
    <text evidence="2">Belongs to the UPF0410 family.</text>
</comment>
<dbReference type="InterPro" id="IPR007341">
    <property type="entry name" value="Transgly_assoc"/>
</dbReference>
<keyword evidence="4 7" id="KW-0812">Transmembrane</keyword>
<dbReference type="RefSeq" id="WP_120529643.1">
    <property type="nucleotide sequence ID" value="NZ_JABFJV010000382.1"/>
</dbReference>